<sequence length="112" mass="11424">METRRQEALTGTAGCAIAVLGALVGMAVWFPYGRRGLSGAFEGETAPVVFLLGVPVMLLGGATAALALFALVRGRWRPALGLLAALTALAAFGYGFDVLGAPRALEDCGSPC</sequence>
<keyword evidence="3" id="KW-1185">Reference proteome</keyword>
<dbReference type="PATRIC" id="fig|518642.7.peg.4344"/>
<dbReference type="EMBL" id="LJGZ01000105">
    <property type="protein sequence ID" value="OEV16130.1"/>
    <property type="molecule type" value="Genomic_DNA"/>
</dbReference>
<keyword evidence="1" id="KW-0812">Transmembrane</keyword>
<comment type="caution">
    <text evidence="2">The sequence shown here is derived from an EMBL/GenBank/DDBJ whole genome shotgun (WGS) entry which is preliminary data.</text>
</comment>
<dbReference type="RefSeq" id="WP_070204332.1">
    <property type="nucleotide sequence ID" value="NZ_LJGZ01000105.1"/>
</dbReference>
<feature type="transmembrane region" description="Helical" evidence="1">
    <location>
        <begin position="79"/>
        <end position="96"/>
    </location>
</feature>
<proteinExistence type="predicted"/>
<dbReference type="AlphaFoldDB" id="A0A1E7LIS7"/>
<keyword evidence="1" id="KW-1133">Transmembrane helix</keyword>
<dbReference type="OrthoDB" id="4239334at2"/>
<gene>
    <name evidence="2" type="ORF">AN221_35720</name>
</gene>
<reference evidence="2 3" key="1">
    <citation type="journal article" date="2016" name="Front. Microbiol.">
        <title>Comparative Genomics Analysis of Streptomyces Species Reveals Their Adaptation to the Marine Environment and Their Diversity at the Genomic Level.</title>
        <authorList>
            <person name="Tian X."/>
            <person name="Zhang Z."/>
            <person name="Yang T."/>
            <person name="Chen M."/>
            <person name="Li J."/>
            <person name="Chen F."/>
            <person name="Yang J."/>
            <person name="Li W."/>
            <person name="Zhang B."/>
            <person name="Zhang Z."/>
            <person name="Wu J."/>
            <person name="Zhang C."/>
            <person name="Long L."/>
            <person name="Xiao J."/>
        </authorList>
    </citation>
    <scope>NUCLEOTIDE SEQUENCE [LARGE SCALE GENOMIC DNA]</scope>
    <source>
        <strain evidence="2 3">SCSIO M10372</strain>
    </source>
</reference>
<evidence type="ECO:0000313" key="2">
    <source>
        <dbReference type="EMBL" id="OEV16130.1"/>
    </source>
</evidence>
<name>A0A1E7LIS7_9ACTN</name>
<dbReference type="Proteomes" id="UP000175971">
    <property type="component" value="Unassembled WGS sequence"/>
</dbReference>
<protein>
    <submittedName>
        <fullName evidence="2">Uncharacterized protein</fullName>
    </submittedName>
</protein>
<accession>A0A1E7LIS7</accession>
<organism evidence="2 3">
    <name type="scientific">Streptomyces nanshensis</name>
    <dbReference type="NCBI Taxonomy" id="518642"/>
    <lineage>
        <taxon>Bacteria</taxon>
        <taxon>Bacillati</taxon>
        <taxon>Actinomycetota</taxon>
        <taxon>Actinomycetes</taxon>
        <taxon>Kitasatosporales</taxon>
        <taxon>Streptomycetaceae</taxon>
        <taxon>Streptomyces</taxon>
    </lineage>
</organism>
<feature type="transmembrane region" description="Helical" evidence="1">
    <location>
        <begin position="12"/>
        <end position="30"/>
    </location>
</feature>
<feature type="transmembrane region" description="Helical" evidence="1">
    <location>
        <begin position="50"/>
        <end position="72"/>
    </location>
</feature>
<evidence type="ECO:0000313" key="3">
    <source>
        <dbReference type="Proteomes" id="UP000175971"/>
    </source>
</evidence>
<evidence type="ECO:0000256" key="1">
    <source>
        <dbReference type="SAM" id="Phobius"/>
    </source>
</evidence>
<keyword evidence="1" id="KW-0472">Membrane</keyword>